<dbReference type="EMBL" id="CAJVPL010000793">
    <property type="protein sequence ID" value="CAG8530219.1"/>
    <property type="molecule type" value="Genomic_DNA"/>
</dbReference>
<reference evidence="1" key="1">
    <citation type="submission" date="2021-06" db="EMBL/GenBank/DDBJ databases">
        <authorList>
            <person name="Kallberg Y."/>
            <person name="Tangrot J."/>
            <person name="Rosling A."/>
        </authorList>
    </citation>
    <scope>NUCLEOTIDE SEQUENCE</scope>
    <source>
        <strain evidence="1">MT106</strain>
    </source>
</reference>
<dbReference type="Proteomes" id="UP000789831">
    <property type="component" value="Unassembled WGS sequence"/>
</dbReference>
<dbReference type="AlphaFoldDB" id="A0A9N9AEL6"/>
<keyword evidence="2" id="KW-1185">Reference proteome</keyword>
<evidence type="ECO:0000313" key="1">
    <source>
        <dbReference type="EMBL" id="CAG8530219.1"/>
    </source>
</evidence>
<comment type="caution">
    <text evidence="1">The sequence shown here is derived from an EMBL/GenBank/DDBJ whole genome shotgun (WGS) entry which is preliminary data.</text>
</comment>
<accession>A0A9N9AEL6</accession>
<sequence>MVILLVAKWALFGLLSTATIIARITRNIMTMTPPTISIQMSFLKIAISRVPSYYLLTSVGVDKKIYVVNSKLLNC</sequence>
<protein>
    <submittedName>
        <fullName evidence="1">13138_t:CDS:1</fullName>
    </submittedName>
</protein>
<name>A0A9N9AEL6_9GLOM</name>
<evidence type="ECO:0000313" key="2">
    <source>
        <dbReference type="Proteomes" id="UP000789831"/>
    </source>
</evidence>
<organism evidence="1 2">
    <name type="scientific">Ambispora gerdemannii</name>
    <dbReference type="NCBI Taxonomy" id="144530"/>
    <lineage>
        <taxon>Eukaryota</taxon>
        <taxon>Fungi</taxon>
        <taxon>Fungi incertae sedis</taxon>
        <taxon>Mucoromycota</taxon>
        <taxon>Glomeromycotina</taxon>
        <taxon>Glomeromycetes</taxon>
        <taxon>Archaeosporales</taxon>
        <taxon>Ambisporaceae</taxon>
        <taxon>Ambispora</taxon>
    </lineage>
</organism>
<gene>
    <name evidence="1" type="ORF">AGERDE_LOCUS5674</name>
</gene>
<proteinExistence type="predicted"/>